<reference evidence="1" key="2">
    <citation type="submission" date="2025-09" db="UniProtKB">
        <authorList>
            <consortium name="Ensembl"/>
        </authorList>
    </citation>
    <scope>IDENTIFICATION</scope>
</reference>
<protein>
    <recommendedName>
        <fullName evidence="3">Interferon alpha inducible protein 27 like 1</fullName>
    </recommendedName>
</protein>
<evidence type="ECO:0000313" key="2">
    <source>
        <dbReference type="Proteomes" id="UP000233080"/>
    </source>
</evidence>
<dbReference type="AlphaFoldDB" id="A0A2K5K4V6"/>
<evidence type="ECO:0008006" key="3">
    <source>
        <dbReference type="Google" id="ProtNLM"/>
    </source>
</evidence>
<dbReference type="Proteomes" id="UP000233080">
    <property type="component" value="Unassembled WGS sequence"/>
</dbReference>
<dbReference type="Ensembl" id="ENSCANT00000059342.1">
    <property type="protein sequence ID" value="ENSCANP00000036095.1"/>
    <property type="gene ID" value="ENSCANG00000041745.1"/>
</dbReference>
<keyword evidence="2" id="KW-1185">Reference proteome</keyword>
<evidence type="ECO:0000313" key="1">
    <source>
        <dbReference type="Ensembl" id="ENSCANP00000036095.1"/>
    </source>
</evidence>
<name>A0A2K5K4V6_COLAP</name>
<accession>A0A2K5K4V6</accession>
<proteinExistence type="predicted"/>
<reference evidence="1" key="1">
    <citation type="submission" date="2025-08" db="UniProtKB">
        <authorList>
            <consortium name="Ensembl"/>
        </authorList>
    </citation>
    <scope>IDENTIFICATION</scope>
</reference>
<sequence length="39" mass="3740">MGMESGWGSEAAGLSMTSQVILGSAGTALGAWLGSPPSS</sequence>
<organism evidence="1 2">
    <name type="scientific">Colobus angolensis palliatus</name>
    <name type="common">Peters' Angolan colobus</name>
    <dbReference type="NCBI Taxonomy" id="336983"/>
    <lineage>
        <taxon>Eukaryota</taxon>
        <taxon>Metazoa</taxon>
        <taxon>Chordata</taxon>
        <taxon>Craniata</taxon>
        <taxon>Vertebrata</taxon>
        <taxon>Euteleostomi</taxon>
        <taxon>Mammalia</taxon>
        <taxon>Eutheria</taxon>
        <taxon>Euarchontoglires</taxon>
        <taxon>Primates</taxon>
        <taxon>Haplorrhini</taxon>
        <taxon>Catarrhini</taxon>
        <taxon>Cercopithecidae</taxon>
        <taxon>Colobinae</taxon>
        <taxon>Colobus</taxon>
    </lineage>
</organism>